<dbReference type="EMBL" id="JAGKQM010000015">
    <property type="protein sequence ID" value="KAH0878673.1"/>
    <property type="molecule type" value="Genomic_DNA"/>
</dbReference>
<reference evidence="5 6" key="1">
    <citation type="submission" date="2021-05" db="EMBL/GenBank/DDBJ databases">
        <title>Genome Assembly of Synthetic Allotetraploid Brassica napus Reveals Homoeologous Exchanges between Subgenomes.</title>
        <authorList>
            <person name="Davis J.T."/>
        </authorList>
    </citation>
    <scope>NUCLEOTIDE SEQUENCE [LARGE SCALE GENOMIC DNA]</scope>
    <source>
        <strain evidence="6">cv. Da-Ae</strain>
        <tissue evidence="5">Seedling</tissue>
    </source>
</reference>
<gene>
    <name evidence="5" type="ORF">HID58_066067</name>
</gene>
<evidence type="ECO:0000256" key="4">
    <source>
        <dbReference type="SAM" id="MobiDB-lite"/>
    </source>
</evidence>
<sequence>MKIVGLELERMPKAETSFTKNELGPQDTNVKPTQKNKEATVTLCTETKREVKDKESGPGSYGQREPITLKNYCWNPKLRQRPKRQQGILLGASLNSRLSEFDLDYMKYKKGITRPEMIIPESGHSAYDKAAQYFSIKLWRVPVDKDFIADVKAMTRHVNRNTIIVIFVGSAPGFPHGIIDPIEVDPFFFTTVIFRTFMSYLSGRAKIYGLAPKGTSTVLYRNHEIRKKQENYENLNFNDGAWAAMMSLGEEASKRLEDGMALECTTETQQVKANPGPITGGLAPIYGAAGKMPHRGIMVNDLLVSFMDSRY</sequence>
<dbReference type="Gene3D" id="3.40.640.10">
    <property type="entry name" value="Type I PLP-dependent aspartate aminotransferase-like (Major domain)"/>
    <property type="match status" value="1"/>
</dbReference>
<dbReference type="PANTHER" id="PTHR42735">
    <property type="match status" value="1"/>
</dbReference>
<dbReference type="PANTHER" id="PTHR42735:SF6">
    <property type="entry name" value="SPHINGOSINE-1-PHOSPHATE LYASE 1"/>
    <property type="match status" value="1"/>
</dbReference>
<evidence type="ECO:0000256" key="1">
    <source>
        <dbReference type="ARBA" id="ARBA00001933"/>
    </source>
</evidence>
<organism evidence="5 6">
    <name type="scientific">Brassica napus</name>
    <name type="common">Rape</name>
    <dbReference type="NCBI Taxonomy" id="3708"/>
    <lineage>
        <taxon>Eukaryota</taxon>
        <taxon>Viridiplantae</taxon>
        <taxon>Streptophyta</taxon>
        <taxon>Embryophyta</taxon>
        <taxon>Tracheophyta</taxon>
        <taxon>Spermatophyta</taxon>
        <taxon>Magnoliopsida</taxon>
        <taxon>eudicotyledons</taxon>
        <taxon>Gunneridae</taxon>
        <taxon>Pentapetalae</taxon>
        <taxon>rosids</taxon>
        <taxon>malvids</taxon>
        <taxon>Brassicales</taxon>
        <taxon>Brassicaceae</taxon>
        <taxon>Brassiceae</taxon>
        <taxon>Brassica</taxon>
    </lineage>
</organism>
<evidence type="ECO:0000256" key="2">
    <source>
        <dbReference type="ARBA" id="ARBA00022898"/>
    </source>
</evidence>
<comment type="caution">
    <text evidence="5">The sequence shown here is derived from an EMBL/GenBank/DDBJ whole genome shotgun (WGS) entry which is preliminary data.</text>
</comment>
<keyword evidence="3" id="KW-0456">Lyase</keyword>
<keyword evidence="6" id="KW-1185">Reference proteome</keyword>
<accession>A0ABQ7ZEN7</accession>
<feature type="compositionally biased region" description="Polar residues" evidence="4">
    <location>
        <begin position="19"/>
        <end position="33"/>
    </location>
</feature>
<name>A0ABQ7ZEN7_BRANA</name>
<dbReference type="Proteomes" id="UP000824890">
    <property type="component" value="Unassembled WGS sequence"/>
</dbReference>
<protein>
    <submittedName>
        <fullName evidence="5">Uncharacterized protein</fullName>
    </submittedName>
</protein>
<evidence type="ECO:0000256" key="3">
    <source>
        <dbReference type="ARBA" id="ARBA00023239"/>
    </source>
</evidence>
<evidence type="ECO:0000313" key="5">
    <source>
        <dbReference type="EMBL" id="KAH0878673.1"/>
    </source>
</evidence>
<keyword evidence="2" id="KW-0663">Pyridoxal phosphate</keyword>
<dbReference type="InterPro" id="IPR015424">
    <property type="entry name" value="PyrdxlP-dep_Trfase"/>
</dbReference>
<proteinExistence type="predicted"/>
<dbReference type="InterPro" id="IPR015421">
    <property type="entry name" value="PyrdxlP-dep_Trfase_major"/>
</dbReference>
<feature type="region of interest" description="Disordered" evidence="4">
    <location>
        <begin position="19"/>
        <end position="38"/>
    </location>
</feature>
<evidence type="ECO:0000313" key="6">
    <source>
        <dbReference type="Proteomes" id="UP000824890"/>
    </source>
</evidence>
<comment type="cofactor">
    <cofactor evidence="1">
        <name>pyridoxal 5'-phosphate</name>
        <dbReference type="ChEBI" id="CHEBI:597326"/>
    </cofactor>
</comment>
<dbReference type="Gene3D" id="6.10.140.2150">
    <property type="match status" value="1"/>
</dbReference>
<dbReference type="InterPro" id="IPR050477">
    <property type="entry name" value="GrpII_AminoAcid_Decarb"/>
</dbReference>
<dbReference type="SUPFAM" id="SSF53383">
    <property type="entry name" value="PLP-dependent transferases"/>
    <property type="match status" value="1"/>
</dbReference>